<keyword evidence="2" id="KW-1185">Reference proteome</keyword>
<reference evidence="1" key="1">
    <citation type="submission" date="2022-04" db="EMBL/GenBank/DDBJ databases">
        <title>Carnegiea gigantea Genome sequencing and assembly v2.</title>
        <authorList>
            <person name="Copetti D."/>
            <person name="Sanderson M.J."/>
            <person name="Burquez A."/>
            <person name="Wojciechowski M.F."/>
        </authorList>
    </citation>
    <scope>NUCLEOTIDE SEQUENCE</scope>
    <source>
        <strain evidence="1">SGP5-SGP5p</strain>
        <tissue evidence="1">Aerial part</tissue>
    </source>
</reference>
<proteinExistence type="predicted"/>
<dbReference type="Proteomes" id="UP001153076">
    <property type="component" value="Unassembled WGS sequence"/>
</dbReference>
<dbReference type="AlphaFoldDB" id="A0A9Q1GPB4"/>
<organism evidence="1 2">
    <name type="scientific">Carnegiea gigantea</name>
    <dbReference type="NCBI Taxonomy" id="171969"/>
    <lineage>
        <taxon>Eukaryota</taxon>
        <taxon>Viridiplantae</taxon>
        <taxon>Streptophyta</taxon>
        <taxon>Embryophyta</taxon>
        <taxon>Tracheophyta</taxon>
        <taxon>Spermatophyta</taxon>
        <taxon>Magnoliopsida</taxon>
        <taxon>eudicotyledons</taxon>
        <taxon>Gunneridae</taxon>
        <taxon>Pentapetalae</taxon>
        <taxon>Caryophyllales</taxon>
        <taxon>Cactineae</taxon>
        <taxon>Cactaceae</taxon>
        <taxon>Cactoideae</taxon>
        <taxon>Echinocereeae</taxon>
        <taxon>Carnegiea</taxon>
    </lineage>
</organism>
<accession>A0A9Q1GPB4</accession>
<dbReference type="EMBL" id="JAKOGI010002098">
    <property type="protein sequence ID" value="KAJ8422967.1"/>
    <property type="molecule type" value="Genomic_DNA"/>
</dbReference>
<comment type="caution">
    <text evidence="1">The sequence shown here is derived from an EMBL/GenBank/DDBJ whole genome shotgun (WGS) entry which is preliminary data.</text>
</comment>
<evidence type="ECO:0000313" key="1">
    <source>
        <dbReference type="EMBL" id="KAJ8422967.1"/>
    </source>
</evidence>
<protein>
    <submittedName>
        <fullName evidence="1">Uncharacterized protein</fullName>
    </submittedName>
</protein>
<name>A0A9Q1GPB4_9CARY</name>
<evidence type="ECO:0000313" key="2">
    <source>
        <dbReference type="Proteomes" id="UP001153076"/>
    </source>
</evidence>
<sequence>MAGSSRRTSTTQSSGGLGSSRSDFNNIAKYYCNCSYEAVMYETDDNYMRHYLVCPLEVNFNSFIANVVIFQPLVIPYNSSSTLLTCVVHVPLCQMEYMDPLASDASSPLQAPHVGPRIEGIWGTVVPIICNCGTPAEMVVDPHVPHIRRSVCRQRMSAHDILLKHSPMRHDKAITIRRLQA</sequence>
<gene>
    <name evidence="1" type="ORF">Cgig2_002716</name>
</gene>